<evidence type="ECO:0008006" key="4">
    <source>
        <dbReference type="Google" id="ProtNLM"/>
    </source>
</evidence>
<feature type="compositionally biased region" description="Acidic residues" evidence="1">
    <location>
        <begin position="46"/>
        <end position="107"/>
    </location>
</feature>
<evidence type="ECO:0000256" key="1">
    <source>
        <dbReference type="SAM" id="MobiDB-lite"/>
    </source>
</evidence>
<comment type="caution">
    <text evidence="2">The sequence shown here is derived from an EMBL/GenBank/DDBJ whole genome shotgun (WGS) entry which is preliminary data.</text>
</comment>
<dbReference type="PANTHER" id="PTHR39327">
    <property type="match status" value="1"/>
</dbReference>
<evidence type="ECO:0000313" key="3">
    <source>
        <dbReference type="Proteomes" id="UP000183080"/>
    </source>
</evidence>
<dbReference type="Proteomes" id="UP000183080">
    <property type="component" value="Unassembled WGS sequence"/>
</dbReference>
<proteinExistence type="predicted"/>
<dbReference type="Gene3D" id="4.10.1080.10">
    <property type="entry name" value="TSP type-3 repeat"/>
    <property type="match status" value="1"/>
</dbReference>
<reference evidence="2 3" key="1">
    <citation type="submission" date="2016-08" db="EMBL/GenBank/DDBJ databases">
        <title>New Insights into Marine Group III Euryarchaeota, from dark to light.</title>
        <authorList>
            <person name="Haro-Moreno J.M."/>
            <person name="Rodriguez-Valera F."/>
            <person name="Lopez-Garcia P."/>
            <person name="Moreira D."/>
            <person name="Martin-Cuadrado A.B."/>
        </authorList>
    </citation>
    <scope>NUCLEOTIDE SEQUENCE [LARGE SCALE GENOMIC DNA]</scope>
    <source>
        <strain evidence="2">CG-Epi1</strain>
    </source>
</reference>
<evidence type="ECO:0000313" key="2">
    <source>
        <dbReference type="EMBL" id="OIR20040.1"/>
    </source>
</evidence>
<dbReference type="InterPro" id="IPR010319">
    <property type="entry name" value="Transglutaminase-like_Cys_pept"/>
</dbReference>
<feature type="region of interest" description="Disordered" evidence="1">
    <location>
        <begin position="37"/>
        <end position="107"/>
    </location>
</feature>
<dbReference type="PANTHER" id="PTHR39327:SF1">
    <property type="entry name" value="BLR5470 PROTEIN"/>
    <property type="match status" value="1"/>
</dbReference>
<dbReference type="STRING" id="1888995.BD935_05405"/>
<protein>
    <recommendedName>
        <fullName evidence="4">Transglutaminase-like domain-containing protein</fullName>
    </recommendedName>
</protein>
<name>A0A1J5TUW8_9ARCH</name>
<dbReference type="GO" id="GO:0005509">
    <property type="term" value="F:calcium ion binding"/>
    <property type="evidence" value="ECO:0007669"/>
    <property type="project" value="InterPro"/>
</dbReference>
<sequence>MKSSVKLSSILVVGLLVGALLNQMLYDADLDGIPNAEDAFPRDSSEWNDNDSDGIGDNSDIDDDNDGFNDSEDFFPFDPQESADNDLDGIGDNLDPDDDNDGFNDSEDLDPYNDLALKFSFKSVELIDKQNNRQTAPFLFFLYEDNEQLKRFDNAGNPWQVPWQESFNLTAEFEYNVPDNQTFHEFRVVAYFLKFRNSEELDISSSNSSYSETITFDLENKTWNNSNGTLDGSFDDSNDSDDASLILEIEVFNFGYLKSFKWTFQMIEYQFSYTFDPARYSYYVSQTHEIRDYRDYLNFVTTSDSELIEVAGILNNMSSKENFSPLNKINFFLSFTQSLKYSEDNVTAGVGEYPRYPIETLIDQTGDCEDTSALLISLVEILEYNASIILIPEAWDGYGHAAVGIDVTGAEGVHYVLNEGESDEISYYYAETTAPGWRLGEMPDLDSSSAYIYEAK</sequence>
<organism evidence="2 3">
    <name type="scientific">Marine Group III euryarchaeote CG-Epi1</name>
    <dbReference type="NCBI Taxonomy" id="1888995"/>
    <lineage>
        <taxon>Archaea</taxon>
        <taxon>Methanobacteriati</taxon>
        <taxon>Thermoplasmatota</taxon>
        <taxon>Thermoplasmata</taxon>
        <taxon>Candidatus Thermoprofundales</taxon>
    </lineage>
</organism>
<dbReference type="InterPro" id="IPR028974">
    <property type="entry name" value="TSP_type-3_rpt"/>
</dbReference>
<dbReference type="Gene3D" id="3.10.620.30">
    <property type="match status" value="1"/>
</dbReference>
<accession>A0A1J5TUW8</accession>
<gene>
    <name evidence="2" type="ORF">BD935_05405</name>
</gene>
<dbReference type="AlphaFoldDB" id="A0A1J5TUW8"/>
<dbReference type="SUPFAM" id="SSF103647">
    <property type="entry name" value="TSP type-3 repeat"/>
    <property type="match status" value="1"/>
</dbReference>
<dbReference type="EMBL" id="MIZA01000016">
    <property type="protein sequence ID" value="OIR20040.1"/>
    <property type="molecule type" value="Genomic_DNA"/>
</dbReference>